<evidence type="ECO:0000313" key="3">
    <source>
        <dbReference type="EMBL" id="WIM96798.1"/>
    </source>
</evidence>
<dbReference type="PANTHER" id="PTHR34599:SF1">
    <property type="entry name" value="PHOSPHATIDIC ACID PHOSPHATASE TYPE 2_HALOPEROXIDASE DOMAIN-CONTAINING PROTEIN"/>
    <property type="match status" value="1"/>
</dbReference>
<dbReference type="Gene3D" id="1.10.606.20">
    <property type="match status" value="1"/>
</dbReference>
<keyword evidence="3" id="KW-0575">Peroxidase</keyword>
<proteinExistence type="predicted"/>
<dbReference type="Proteomes" id="UP001240150">
    <property type="component" value="Chromosome"/>
</dbReference>
<dbReference type="SUPFAM" id="SSF48317">
    <property type="entry name" value="Acid phosphatase/Vanadium-dependent haloperoxidase"/>
    <property type="match status" value="1"/>
</dbReference>
<dbReference type="EC" id="1.11.1.-" evidence="3"/>
<feature type="signal peptide" evidence="1">
    <location>
        <begin position="1"/>
        <end position="23"/>
    </location>
</feature>
<feature type="domain" description="Phosphatidic acid phosphatase type 2/haloperoxidase" evidence="2">
    <location>
        <begin position="316"/>
        <end position="443"/>
    </location>
</feature>
<evidence type="ECO:0000313" key="4">
    <source>
        <dbReference type="Proteomes" id="UP001240150"/>
    </source>
</evidence>
<evidence type="ECO:0000256" key="1">
    <source>
        <dbReference type="SAM" id="SignalP"/>
    </source>
</evidence>
<dbReference type="GO" id="GO:0004601">
    <property type="term" value="F:peroxidase activity"/>
    <property type="evidence" value="ECO:0007669"/>
    <property type="project" value="UniProtKB-KW"/>
</dbReference>
<reference evidence="3 4" key="1">
    <citation type="submission" date="2023-06" db="EMBL/GenBank/DDBJ databases">
        <authorList>
            <person name="Yushchuk O."/>
            <person name="Binda E."/>
            <person name="Ruckert-Reed C."/>
            <person name="Fedorenko V."/>
            <person name="Kalinowski J."/>
            <person name="Marinelli F."/>
        </authorList>
    </citation>
    <scope>NUCLEOTIDE SEQUENCE [LARGE SCALE GENOMIC DNA]</scope>
    <source>
        <strain evidence="3 4">NRRL 3884</strain>
    </source>
</reference>
<dbReference type="PANTHER" id="PTHR34599">
    <property type="entry name" value="PEROXIDASE-RELATED"/>
    <property type="match status" value="1"/>
</dbReference>
<dbReference type="InterPro" id="IPR000326">
    <property type="entry name" value="PAP2/HPO"/>
</dbReference>
<sequence>MRSIKMRSLVASAAAALSISGVAAVVSPTPAYAIAVPPCDSHVDYWTDVLLTIFRKQTGEAGAPTRLTRAAAMMYLAMYDTDISLGTPGTPYIAKVAKTDNATYIPTSNFDAAATTALHNAFPSFDLSGYQSTAAKSCFNGEPGPDGFSSQLGLTAAQNVINARANDGSNNTTAYSPQSNVAGQWRPTEGKAAVSPNWGSVKPFGIGTSTQFRPPLPGGFSSMSALLTSKAYADQVNEVKAAGSATATPDQRTADQTTAAYFWANDVDGTYKPPGQLLKITQEYSKANPGSNRIKLFALLSMAMADSAIAAWDAKFDTIIDLWRPDSAIEESQSDNNALTTPSPAWTPLSADAAGNHFSPPFPAYISGHATFAGAWAGVMKRYYGTDAATFTATTEDIHASGVTRTFTSFSAAAQEDALSRLWLGVHYRWDADYGLSTGDSVANYVFGNRLR</sequence>
<dbReference type="EMBL" id="CP126980">
    <property type="protein sequence ID" value="WIM96798.1"/>
    <property type="molecule type" value="Genomic_DNA"/>
</dbReference>
<evidence type="ECO:0000259" key="2">
    <source>
        <dbReference type="Pfam" id="PF01569"/>
    </source>
</evidence>
<keyword evidence="1" id="KW-0732">Signal</keyword>
<dbReference type="InterPro" id="IPR052559">
    <property type="entry name" value="V-haloperoxidase"/>
</dbReference>
<feature type="chain" id="PRO_5046605509" evidence="1">
    <location>
        <begin position="24"/>
        <end position="452"/>
    </location>
</feature>
<gene>
    <name evidence="3" type="ORF">ACTOB_000265</name>
</gene>
<protein>
    <submittedName>
        <fullName evidence="3">Vanadium-dependent haloperoxidase</fullName>
        <ecNumber evidence="3">1.11.1.-</ecNumber>
    </submittedName>
</protein>
<keyword evidence="3" id="KW-0560">Oxidoreductase</keyword>
<dbReference type="Pfam" id="PF01569">
    <property type="entry name" value="PAP2"/>
    <property type="match status" value="1"/>
</dbReference>
<keyword evidence="4" id="KW-1185">Reference proteome</keyword>
<dbReference type="CDD" id="cd03398">
    <property type="entry name" value="PAP2_haloperoxidase"/>
    <property type="match status" value="1"/>
</dbReference>
<dbReference type="RefSeq" id="WP_284918097.1">
    <property type="nucleotide sequence ID" value="NZ_CP126980.1"/>
</dbReference>
<dbReference type="InterPro" id="IPR036938">
    <property type="entry name" value="PAP2/HPO_sf"/>
</dbReference>
<name>A0ABY8WI83_9ACTN</name>
<organism evidence="3 4">
    <name type="scientific">Actinoplanes oblitus</name>
    <dbReference type="NCBI Taxonomy" id="3040509"/>
    <lineage>
        <taxon>Bacteria</taxon>
        <taxon>Bacillati</taxon>
        <taxon>Actinomycetota</taxon>
        <taxon>Actinomycetes</taxon>
        <taxon>Micromonosporales</taxon>
        <taxon>Micromonosporaceae</taxon>
        <taxon>Actinoplanes</taxon>
    </lineage>
</organism>
<accession>A0ABY8WI83</accession>